<dbReference type="AlphaFoldDB" id="A0A2V3U0M2"/>
<dbReference type="Gene3D" id="3.10.180.10">
    <property type="entry name" value="2,3-Dihydroxybiphenyl 1,2-Dioxygenase, domain 1"/>
    <property type="match status" value="2"/>
</dbReference>
<accession>A0A2V3U0M2</accession>
<dbReference type="InterPro" id="IPR029068">
    <property type="entry name" value="Glyas_Bleomycin-R_OHBP_Dase"/>
</dbReference>
<evidence type="ECO:0000259" key="1">
    <source>
        <dbReference type="PROSITE" id="PS51819"/>
    </source>
</evidence>
<dbReference type="InterPro" id="IPR037523">
    <property type="entry name" value="VOC_core"/>
</dbReference>
<dbReference type="PANTHER" id="PTHR36110:SF2">
    <property type="entry name" value="RING-CLEAVING DIOXYGENASE MHQE-RELATED"/>
    <property type="match status" value="1"/>
</dbReference>
<gene>
    <name evidence="2" type="ORF">C7450_10936</name>
</gene>
<dbReference type="InterPro" id="IPR052537">
    <property type="entry name" value="Extradiol_RC_dioxygenase"/>
</dbReference>
<comment type="caution">
    <text evidence="2">The sequence shown here is derived from an EMBL/GenBank/DDBJ whole genome shotgun (WGS) entry which is preliminary data.</text>
</comment>
<dbReference type="CDD" id="cd08347">
    <property type="entry name" value="PcpA_C_like"/>
    <property type="match status" value="1"/>
</dbReference>
<dbReference type="PROSITE" id="PS51819">
    <property type="entry name" value="VOC"/>
    <property type="match status" value="2"/>
</dbReference>
<evidence type="ECO:0000313" key="2">
    <source>
        <dbReference type="EMBL" id="PXW55629.1"/>
    </source>
</evidence>
<dbReference type="SUPFAM" id="SSF54593">
    <property type="entry name" value="Glyoxalase/Bleomycin resistance protein/Dihydroxybiphenyl dioxygenase"/>
    <property type="match status" value="1"/>
</dbReference>
<dbReference type="OrthoDB" id="9785698at2"/>
<dbReference type="Pfam" id="PF00903">
    <property type="entry name" value="Glyoxalase"/>
    <property type="match status" value="1"/>
</dbReference>
<feature type="domain" description="VOC" evidence="1">
    <location>
        <begin position="5"/>
        <end position="130"/>
    </location>
</feature>
<organism evidence="2 3">
    <name type="scientific">Chelatococcus asaccharovorans</name>
    <dbReference type="NCBI Taxonomy" id="28210"/>
    <lineage>
        <taxon>Bacteria</taxon>
        <taxon>Pseudomonadati</taxon>
        <taxon>Pseudomonadota</taxon>
        <taxon>Alphaproteobacteria</taxon>
        <taxon>Hyphomicrobiales</taxon>
        <taxon>Chelatococcaceae</taxon>
        <taxon>Chelatococcus</taxon>
    </lineage>
</organism>
<dbReference type="Proteomes" id="UP000248021">
    <property type="component" value="Unassembled WGS sequence"/>
</dbReference>
<keyword evidence="3" id="KW-1185">Reference proteome</keyword>
<reference evidence="2 3" key="1">
    <citation type="submission" date="2018-05" db="EMBL/GenBank/DDBJ databases">
        <title>Genomic Encyclopedia of Type Strains, Phase IV (KMG-IV): sequencing the most valuable type-strain genomes for metagenomic binning, comparative biology and taxonomic classification.</title>
        <authorList>
            <person name="Goeker M."/>
        </authorList>
    </citation>
    <scope>NUCLEOTIDE SEQUENCE [LARGE SCALE GENOMIC DNA]</scope>
    <source>
        <strain evidence="2 3">DSM 6462</strain>
    </source>
</reference>
<dbReference type="RefSeq" id="WP_110376430.1">
    <property type="nucleotide sequence ID" value="NZ_JAHBRY010000001.1"/>
</dbReference>
<dbReference type="PANTHER" id="PTHR36110">
    <property type="entry name" value="RING-CLEAVING DIOXYGENASE MHQE-RELATED"/>
    <property type="match status" value="1"/>
</dbReference>
<sequence>MVQNGIHHVTAIAGPARRNFQFYTEVLGLRFVKRTVNFDDPGTYHFYFGDAAGSPGTILTFFPWEHVAPGRLGVGETQETVFRVPEGSIGYWTHRFVEKGVVHQAPEKRFGETVLAFKDPDGMRLALVGVAGIEAEPAWGGSDVPAENAIRGFHSVSLLIKDAAPTGAILTDVLGFGEVGREGTLIRYKAGDTAIGGIVDLRVAGDFLPARMGGGSVHHVAFRAADDAAQEAMVKKLAENHGIQTTEQKDRNYFRSVYFREPGHVLFEIATDVPGFAVDEPLASLGQDLKLPSFLERRRAEIEAVLPDLG</sequence>
<evidence type="ECO:0000313" key="3">
    <source>
        <dbReference type="Proteomes" id="UP000248021"/>
    </source>
</evidence>
<protein>
    <submittedName>
        <fullName evidence="2">Glyoxalase family protein</fullName>
    </submittedName>
</protein>
<dbReference type="EMBL" id="QJJK01000009">
    <property type="protein sequence ID" value="PXW55629.1"/>
    <property type="molecule type" value="Genomic_DNA"/>
</dbReference>
<proteinExistence type="predicted"/>
<feature type="domain" description="VOC" evidence="1">
    <location>
        <begin position="152"/>
        <end position="272"/>
    </location>
</feature>
<dbReference type="InterPro" id="IPR004360">
    <property type="entry name" value="Glyas_Fos-R_dOase_dom"/>
</dbReference>
<name>A0A2V3U0M2_9HYPH</name>